<keyword evidence="2" id="KW-0813">Transport</keyword>
<evidence type="ECO:0000256" key="1">
    <source>
        <dbReference type="ARBA" id="ARBA00004141"/>
    </source>
</evidence>
<evidence type="ECO:0000313" key="10">
    <source>
        <dbReference type="Proteomes" id="UP000033647"/>
    </source>
</evidence>
<keyword evidence="10" id="KW-1185">Reference proteome</keyword>
<dbReference type="EMBL" id="LAFY01000410">
    <property type="protein sequence ID" value="KJX98325.1"/>
    <property type="molecule type" value="Genomic_DNA"/>
</dbReference>
<evidence type="ECO:0000313" key="9">
    <source>
        <dbReference type="EMBL" id="KJX98325.1"/>
    </source>
</evidence>
<protein>
    <recommendedName>
        <fullName evidence="8">Major facilitator superfamily (MFS) profile domain-containing protein</fullName>
    </recommendedName>
</protein>
<dbReference type="SUPFAM" id="SSF103473">
    <property type="entry name" value="MFS general substrate transporter"/>
    <property type="match status" value="1"/>
</dbReference>
<evidence type="ECO:0000259" key="8">
    <source>
        <dbReference type="PROSITE" id="PS50850"/>
    </source>
</evidence>
<dbReference type="PANTHER" id="PTHR23511">
    <property type="entry name" value="SYNAPTIC VESICLE GLYCOPROTEIN 2"/>
    <property type="match status" value="1"/>
</dbReference>
<dbReference type="InterPro" id="IPR020846">
    <property type="entry name" value="MFS_dom"/>
</dbReference>
<dbReference type="Gene3D" id="1.20.1250.20">
    <property type="entry name" value="MFS general substrate transporter like domains"/>
    <property type="match status" value="1"/>
</dbReference>
<feature type="transmembrane region" description="Helical" evidence="7">
    <location>
        <begin position="189"/>
        <end position="216"/>
    </location>
</feature>
<evidence type="ECO:0000256" key="5">
    <source>
        <dbReference type="ARBA" id="ARBA00023136"/>
    </source>
</evidence>
<comment type="subcellular location">
    <subcellularLocation>
        <location evidence="1">Membrane</location>
        <topology evidence="1">Multi-pass membrane protein</topology>
    </subcellularLocation>
</comment>
<comment type="caution">
    <text evidence="9">The sequence shown here is derived from an EMBL/GenBank/DDBJ whole genome shotgun (WGS) entry which is preliminary data.</text>
</comment>
<feature type="transmembrane region" description="Helical" evidence="7">
    <location>
        <begin position="135"/>
        <end position="151"/>
    </location>
</feature>
<feature type="transmembrane region" description="Helical" evidence="7">
    <location>
        <begin position="70"/>
        <end position="91"/>
    </location>
</feature>
<feature type="compositionally biased region" description="Basic and acidic residues" evidence="6">
    <location>
        <begin position="1"/>
        <end position="12"/>
    </location>
</feature>
<keyword evidence="5 7" id="KW-0472">Membrane</keyword>
<dbReference type="PROSITE" id="PS50850">
    <property type="entry name" value="MFS"/>
    <property type="match status" value="1"/>
</dbReference>
<evidence type="ECO:0000256" key="4">
    <source>
        <dbReference type="ARBA" id="ARBA00022989"/>
    </source>
</evidence>
<evidence type="ECO:0000256" key="3">
    <source>
        <dbReference type="ARBA" id="ARBA00022692"/>
    </source>
</evidence>
<dbReference type="InterPro" id="IPR036259">
    <property type="entry name" value="MFS_trans_sf"/>
</dbReference>
<dbReference type="InterPro" id="IPR011701">
    <property type="entry name" value="MFS"/>
</dbReference>
<reference evidence="9 10" key="1">
    <citation type="submission" date="2015-03" db="EMBL/GenBank/DDBJ databases">
        <title>RNA-seq based gene annotation and comparative genomics of four Zymoseptoria species reveal species-specific pathogenicity related genes and transposable element activity.</title>
        <authorList>
            <person name="Grandaubert J."/>
            <person name="Bhattacharyya A."/>
            <person name="Stukenbrock E.H."/>
        </authorList>
    </citation>
    <scope>NUCLEOTIDE SEQUENCE [LARGE SCALE GENOMIC DNA]</scope>
    <source>
        <strain evidence="9 10">Zb18110</strain>
    </source>
</reference>
<feature type="transmembrane region" description="Helical" evidence="7">
    <location>
        <begin position="331"/>
        <end position="360"/>
    </location>
</feature>
<accession>A0A0F4GQ45</accession>
<dbReference type="GO" id="GO:0016020">
    <property type="term" value="C:membrane"/>
    <property type="evidence" value="ECO:0007669"/>
    <property type="project" value="UniProtKB-SubCell"/>
</dbReference>
<dbReference type="OrthoDB" id="3936150at2759"/>
<keyword evidence="3 7" id="KW-0812">Transmembrane</keyword>
<feature type="transmembrane region" description="Helical" evidence="7">
    <location>
        <begin position="380"/>
        <end position="398"/>
    </location>
</feature>
<dbReference type="PANTHER" id="PTHR23511:SF4">
    <property type="entry name" value="MAJOR FACILITATOR SUPERFAMILY (MFS) PROFILE DOMAIN-CONTAINING PROTEIN"/>
    <property type="match status" value="1"/>
</dbReference>
<dbReference type="Pfam" id="PF07690">
    <property type="entry name" value="MFS_1"/>
    <property type="match status" value="1"/>
</dbReference>
<feature type="domain" description="Major facilitator superfamily (MFS) profile" evidence="8">
    <location>
        <begin position="67"/>
        <end position="551"/>
    </location>
</feature>
<evidence type="ECO:0000256" key="2">
    <source>
        <dbReference type="ARBA" id="ARBA00022448"/>
    </source>
</evidence>
<organism evidence="9 10">
    <name type="scientific">Zymoseptoria brevis</name>
    <dbReference type="NCBI Taxonomy" id="1047168"/>
    <lineage>
        <taxon>Eukaryota</taxon>
        <taxon>Fungi</taxon>
        <taxon>Dikarya</taxon>
        <taxon>Ascomycota</taxon>
        <taxon>Pezizomycotina</taxon>
        <taxon>Dothideomycetes</taxon>
        <taxon>Dothideomycetidae</taxon>
        <taxon>Mycosphaerellales</taxon>
        <taxon>Mycosphaerellaceae</taxon>
        <taxon>Zymoseptoria</taxon>
    </lineage>
</organism>
<feature type="transmembrane region" description="Helical" evidence="7">
    <location>
        <begin position="236"/>
        <end position="259"/>
    </location>
</feature>
<dbReference type="GO" id="GO:0022857">
    <property type="term" value="F:transmembrane transporter activity"/>
    <property type="evidence" value="ECO:0007669"/>
    <property type="project" value="InterPro"/>
</dbReference>
<dbReference type="Proteomes" id="UP000033647">
    <property type="component" value="Unassembled WGS sequence"/>
</dbReference>
<dbReference type="AlphaFoldDB" id="A0A0F4GQ45"/>
<sequence>MSKEPFSEKLDASHSNGFHSDETKRDNTAGKSRESEVIDINATDRVLASKMSLINSALDEICMTRFHWKLFFVLGFGYAADSALIVCHSIAQTAVTQQYGAPSKRIKGIALASQIGLLVGAAGWGFTADIIGRKIAFNTSLFSCAIFVLVAGGMPNYISFAAMVALYSAGAGGNYILDATNFLEFLPSSHAWLVTFLAVWWAVGYTITGLLAWAFLSKFSCPPDATSATCSNADNMGWRYIHITIGAFVLVLSILRVVVVKMPQTPKWLVSQNRDEEAFKGLEALSNKYGRPITLTAQDLQAQGQVLHTEKSVWSAFRLKKHFGGLFETKILAYSTVMIILNWFVIGMVSPLYSVFLPYYLKSRGAHVGDASLDTTWRDYAVNHVVGLAGPIIAAVLVETRWLGRRGTLAIGAGSTMALQFGYTRVKTPAQNLAVSATITAASNIYYGTIYAYTPEILPSAHRATGYGLCVVMNRVGGIIGVLIGSYANVETTAPLRTFNIYTIRTMSDSGAPQRHQLPPEVEKATKIAHNVALVALVACPLLAVLPPRKLDLYTFTLFGLTGFSANHLIQESSGRSIWQHVVRQQRQPMALEASPQGTQVLSEVQKQARESAADDARALQSQREAWKIQREKEIKEDVEEGKGFGDMIMDQIWEVWNQGKVKDEEDED</sequence>
<gene>
    <name evidence="9" type="ORF">TI39_contig418g00017</name>
</gene>
<feature type="compositionally biased region" description="Basic and acidic residues" evidence="6">
    <location>
        <begin position="19"/>
        <end position="34"/>
    </location>
</feature>
<evidence type="ECO:0000256" key="6">
    <source>
        <dbReference type="SAM" id="MobiDB-lite"/>
    </source>
</evidence>
<feature type="region of interest" description="Disordered" evidence="6">
    <location>
        <begin position="1"/>
        <end position="34"/>
    </location>
</feature>
<keyword evidence="4 7" id="KW-1133">Transmembrane helix</keyword>
<dbReference type="CDD" id="cd17316">
    <property type="entry name" value="MFS_SV2_like"/>
    <property type="match status" value="1"/>
</dbReference>
<evidence type="ECO:0000256" key="7">
    <source>
        <dbReference type="SAM" id="Phobius"/>
    </source>
</evidence>
<feature type="transmembrane region" description="Helical" evidence="7">
    <location>
        <begin position="157"/>
        <end position="177"/>
    </location>
</feature>
<feature type="transmembrane region" description="Helical" evidence="7">
    <location>
        <begin position="111"/>
        <end position="128"/>
    </location>
</feature>
<name>A0A0F4GQ45_9PEZI</name>
<proteinExistence type="predicted"/>